<dbReference type="SUPFAM" id="SSF82171">
    <property type="entry name" value="DPP6 N-terminal domain-like"/>
    <property type="match status" value="1"/>
</dbReference>
<feature type="transmembrane region" description="Helical" evidence="6">
    <location>
        <begin position="1016"/>
        <end position="1038"/>
    </location>
</feature>
<dbReference type="InterPro" id="IPR016084">
    <property type="entry name" value="Haem_Oase-like_multi-hlx"/>
</dbReference>
<dbReference type="Proteomes" id="UP000383932">
    <property type="component" value="Unassembled WGS sequence"/>
</dbReference>
<proteinExistence type="inferred from homology"/>
<evidence type="ECO:0000256" key="3">
    <source>
        <dbReference type="ARBA" id="ARBA00022729"/>
    </source>
</evidence>
<evidence type="ECO:0000313" key="10">
    <source>
        <dbReference type="Proteomes" id="UP000383932"/>
    </source>
</evidence>
<dbReference type="InterPro" id="IPR001375">
    <property type="entry name" value="Peptidase_S9_cat"/>
</dbReference>
<evidence type="ECO:0000256" key="2">
    <source>
        <dbReference type="ARBA" id="ARBA00022670"/>
    </source>
</evidence>
<keyword evidence="6" id="KW-0472">Membrane</keyword>
<evidence type="ECO:0000256" key="6">
    <source>
        <dbReference type="SAM" id="Phobius"/>
    </source>
</evidence>
<dbReference type="Gene3D" id="3.40.50.1820">
    <property type="entry name" value="alpha/beta hydrolase"/>
    <property type="match status" value="1"/>
</dbReference>
<name>A0A5N5QMS7_9AGAM</name>
<evidence type="ECO:0000259" key="8">
    <source>
        <dbReference type="Pfam" id="PF00326"/>
    </source>
</evidence>
<dbReference type="InterPro" id="IPR016053">
    <property type="entry name" value="Haem_Oase-like"/>
</dbReference>
<dbReference type="PANTHER" id="PTHR42776">
    <property type="entry name" value="SERINE PEPTIDASE S9 FAMILY MEMBER"/>
    <property type="match status" value="1"/>
</dbReference>
<keyword evidence="10" id="KW-1185">Reference proteome</keyword>
<organism evidence="9 10">
    <name type="scientific">Ceratobasidium theobromae</name>
    <dbReference type="NCBI Taxonomy" id="1582974"/>
    <lineage>
        <taxon>Eukaryota</taxon>
        <taxon>Fungi</taxon>
        <taxon>Dikarya</taxon>
        <taxon>Basidiomycota</taxon>
        <taxon>Agaricomycotina</taxon>
        <taxon>Agaricomycetes</taxon>
        <taxon>Cantharellales</taxon>
        <taxon>Ceratobasidiaceae</taxon>
        <taxon>Ceratobasidium</taxon>
    </lineage>
</organism>
<keyword evidence="4" id="KW-0378">Hydrolase</keyword>
<sequence>MWGLNAGLAWLFASTQLPLDLPATESALRAFRARPDFKLIEGEHVLSPKTMLELPRPGNGMANEAGDLSLVPVTQHTLGKTHAKKSIYVVALQSSVKPIELPLFDGGEAFWLDDRTVGHVRSGANPKSAQELYTVSLEYSTETTHTTVTPQSPIHVGTLPNTPLSNFKYSKSGALVFSAYVYPDRNLSSVREQDEEWENRGNSALVYDENFVRHWDEYRGPKHQALFSVDLLKKGNKWTIGEKVFSLQLPGHSTPVEPFGGAEDFDISDTHVVYTTKDPQVGEATHTRQNIYLAPLRPGPVSLVRELTSGIQGATHNPVLSKNGKKAAWTEMERDGYESDRSKLVIYDIEAGVRFTITEDWDQSVADITFTPDGKSIIFTAGHNAKILLYTISIPHTPRRSGKCMPAVIPIALTTEHSAFSPQVLPGGRVLFTSSSLNSPNEIYILSGLSMDGSLAHKVEIKRVSKFAEDELSGLYLTEPESFWFKGAKGRKVQGWIVRPPGAEPKNTKGKKWPVVLLIHGGPQGAWEDSWSTRWNPQVFAHQGYVVVTINPTGSTTFGQEFTDAIAEDWGGRPFEDLRKGWKHVLDNYEEVDGDRAVAAGASWGGYAINWIQSHPEWNFNFKALICHDGVFNTVYNGFATDELYFFNHDFGGPPWSARGRKAADRFNPANLVAKWSTPQLIIHGSRDYRLAETEGLSVFNALQSRGIPSRIVIFPDENHWVLKPGNSLKWHHEVFRWIDQDIDYTRPISTLLRTSTTGAHDAIHHSELANRLMKGELLKEEYIYFMMILWRVYNVLENGLETHSTNPVLAPTYRPALLDRTSRISSDITYLLNTTENSWQSSPFFLSLLSTPPPGVRDYVARLQQLGASRDPMDHSRLLAHAYVRYMGDLSGGQIIRNKIVKAYDLPDSGAGASFYDFKSLENSRPGEKASQVELSKVKEWYRQGMNEGVADNMILKAEALIQEANLAFDCNRRLFQDVADAIKNTELSDYAPGSRIIFDTSQEPQERTYPVSSVIAVVMALALAHFILVVGGFTGARGTEKLEGVMLWLRGAAGHS</sequence>
<dbReference type="Pfam" id="PF01126">
    <property type="entry name" value="Heme_oxygenase"/>
    <property type="match status" value="1"/>
</dbReference>
<dbReference type="AlphaFoldDB" id="A0A5N5QMS7"/>
<comment type="caution">
    <text evidence="9">The sequence shown here is derived from an EMBL/GenBank/DDBJ whole genome shotgun (WGS) entry which is preliminary data.</text>
</comment>
<dbReference type="FunFam" id="3.40.50.1820:FF:000028">
    <property type="entry name" value="S9 family peptidase"/>
    <property type="match status" value="1"/>
</dbReference>
<dbReference type="GO" id="GO:0006788">
    <property type="term" value="P:heme oxidation"/>
    <property type="evidence" value="ECO:0007669"/>
    <property type="project" value="InterPro"/>
</dbReference>
<reference evidence="9 10" key="1">
    <citation type="journal article" date="2019" name="Fungal Biol. Biotechnol.">
        <title>Draft genome sequence of fastidious pathogen Ceratobasidium theobromae, which causes vascular-streak dieback in Theobroma cacao.</title>
        <authorList>
            <person name="Ali S.S."/>
            <person name="Asman A."/>
            <person name="Shao J."/>
            <person name="Firmansyah A.P."/>
            <person name="Susilo A.W."/>
            <person name="Rosmana A."/>
            <person name="McMahon P."/>
            <person name="Junaid M."/>
            <person name="Guest D."/>
            <person name="Kheng T.Y."/>
            <person name="Meinhardt L.W."/>
            <person name="Bailey B.A."/>
        </authorList>
    </citation>
    <scope>NUCLEOTIDE SEQUENCE [LARGE SCALE GENOMIC DNA]</scope>
    <source>
        <strain evidence="9 10">CT2</strain>
    </source>
</reference>
<dbReference type="GO" id="GO:0004392">
    <property type="term" value="F:heme oxygenase (decyclizing) activity"/>
    <property type="evidence" value="ECO:0007669"/>
    <property type="project" value="InterPro"/>
</dbReference>
<accession>A0A5N5QMS7</accession>
<feature type="domain" description="Peptidase S9 prolyl oligopeptidase catalytic" evidence="8">
    <location>
        <begin position="531"/>
        <end position="743"/>
    </location>
</feature>
<keyword evidence="6" id="KW-1133">Transmembrane helix</keyword>
<gene>
    <name evidence="9" type="ORF">CTheo_3741</name>
</gene>
<dbReference type="InterPro" id="IPR002051">
    <property type="entry name" value="Haem_Oase"/>
</dbReference>
<dbReference type="GO" id="GO:0004252">
    <property type="term" value="F:serine-type endopeptidase activity"/>
    <property type="evidence" value="ECO:0007669"/>
    <property type="project" value="TreeGrafter"/>
</dbReference>
<evidence type="ECO:0000256" key="7">
    <source>
        <dbReference type="SAM" id="SignalP"/>
    </source>
</evidence>
<dbReference type="OrthoDB" id="416344at2759"/>
<feature type="chain" id="PRO_5024288808" description="Dipeptidyl-peptidase V" evidence="7">
    <location>
        <begin position="16"/>
        <end position="1058"/>
    </location>
</feature>
<dbReference type="InterPro" id="IPR029058">
    <property type="entry name" value="AB_hydrolase_fold"/>
</dbReference>
<dbReference type="PANTHER" id="PTHR42776:SF13">
    <property type="entry name" value="DIPEPTIDYL-PEPTIDASE 5"/>
    <property type="match status" value="1"/>
</dbReference>
<keyword evidence="6" id="KW-0812">Transmembrane</keyword>
<evidence type="ECO:0000256" key="1">
    <source>
        <dbReference type="ARBA" id="ARBA00010040"/>
    </source>
</evidence>
<dbReference type="GO" id="GO:0006508">
    <property type="term" value="P:proteolysis"/>
    <property type="evidence" value="ECO:0007669"/>
    <property type="project" value="UniProtKB-KW"/>
</dbReference>
<evidence type="ECO:0000313" key="9">
    <source>
        <dbReference type="EMBL" id="KAB5592821.1"/>
    </source>
</evidence>
<dbReference type="EMBL" id="SSOP01000053">
    <property type="protein sequence ID" value="KAB5592821.1"/>
    <property type="molecule type" value="Genomic_DNA"/>
</dbReference>
<dbReference type="SUPFAM" id="SSF53474">
    <property type="entry name" value="alpha/beta-Hydrolases"/>
    <property type="match status" value="1"/>
</dbReference>
<dbReference type="Pfam" id="PF00326">
    <property type="entry name" value="Peptidase_S9"/>
    <property type="match status" value="1"/>
</dbReference>
<dbReference type="SUPFAM" id="SSF48613">
    <property type="entry name" value="Heme oxygenase-like"/>
    <property type="match status" value="1"/>
</dbReference>
<dbReference type="InterPro" id="IPR011042">
    <property type="entry name" value="6-blade_b-propeller_TolB-like"/>
</dbReference>
<keyword evidence="2" id="KW-0645">Protease</keyword>
<evidence type="ECO:0000256" key="5">
    <source>
        <dbReference type="ARBA" id="ARBA00032829"/>
    </source>
</evidence>
<keyword evidence="3 7" id="KW-0732">Signal</keyword>
<protein>
    <recommendedName>
        <fullName evidence="5">Dipeptidyl-peptidase V</fullName>
    </recommendedName>
</protein>
<dbReference type="Gene3D" id="1.20.910.10">
    <property type="entry name" value="Heme oxygenase-like"/>
    <property type="match status" value="1"/>
</dbReference>
<dbReference type="Gene3D" id="2.120.10.30">
    <property type="entry name" value="TolB, C-terminal domain"/>
    <property type="match status" value="1"/>
</dbReference>
<dbReference type="CDD" id="cd19165">
    <property type="entry name" value="HemeO"/>
    <property type="match status" value="1"/>
</dbReference>
<feature type="signal peptide" evidence="7">
    <location>
        <begin position="1"/>
        <end position="15"/>
    </location>
</feature>
<comment type="similarity">
    <text evidence="1">Belongs to the peptidase S9C family.</text>
</comment>
<evidence type="ECO:0000256" key="4">
    <source>
        <dbReference type="ARBA" id="ARBA00022801"/>
    </source>
</evidence>